<proteinExistence type="predicted"/>
<accession>A0A2P2IZW5</accession>
<reference evidence="1" key="1">
    <citation type="submission" date="2018-02" db="EMBL/GenBank/DDBJ databases">
        <title>Rhizophora mucronata_Transcriptome.</title>
        <authorList>
            <person name="Meera S.P."/>
            <person name="Sreeshan A."/>
            <person name="Augustine A."/>
        </authorList>
    </citation>
    <scope>NUCLEOTIDE SEQUENCE</scope>
    <source>
        <tissue evidence="1">Leaf</tissue>
    </source>
</reference>
<evidence type="ECO:0000313" key="1">
    <source>
        <dbReference type="EMBL" id="MBW86747.1"/>
    </source>
</evidence>
<organism evidence="1">
    <name type="scientific">Rhizophora mucronata</name>
    <name type="common">Asiatic mangrove</name>
    <dbReference type="NCBI Taxonomy" id="61149"/>
    <lineage>
        <taxon>Eukaryota</taxon>
        <taxon>Viridiplantae</taxon>
        <taxon>Streptophyta</taxon>
        <taxon>Embryophyta</taxon>
        <taxon>Tracheophyta</taxon>
        <taxon>Spermatophyta</taxon>
        <taxon>Magnoliopsida</taxon>
        <taxon>eudicotyledons</taxon>
        <taxon>Gunneridae</taxon>
        <taxon>Pentapetalae</taxon>
        <taxon>rosids</taxon>
        <taxon>fabids</taxon>
        <taxon>Malpighiales</taxon>
        <taxon>Rhizophoraceae</taxon>
        <taxon>Rhizophora</taxon>
    </lineage>
</organism>
<protein>
    <submittedName>
        <fullName evidence="1">Uncharacterized protein</fullName>
    </submittedName>
</protein>
<name>A0A2P2IZW5_RHIMU</name>
<sequence>MEEGLSGSQRKHRKIDTEIKPRGNIYSECFCETHYSNSQLYAPGISF</sequence>
<dbReference type="AlphaFoldDB" id="A0A2P2IZW5"/>
<dbReference type="EMBL" id="GGEC01006264">
    <property type="protein sequence ID" value="MBW86747.1"/>
    <property type="molecule type" value="Transcribed_RNA"/>
</dbReference>